<organism evidence="1 2">
    <name type="scientific">Streptomyces exfoliatus</name>
    <name type="common">Streptomyces hydrogenans</name>
    <dbReference type="NCBI Taxonomy" id="1905"/>
    <lineage>
        <taxon>Bacteria</taxon>
        <taxon>Bacillati</taxon>
        <taxon>Actinomycetota</taxon>
        <taxon>Actinomycetes</taxon>
        <taxon>Kitasatosporales</taxon>
        <taxon>Streptomycetaceae</taxon>
        <taxon>Streptomyces</taxon>
    </lineage>
</organism>
<name>A0ABV3CRB7_STREX</name>
<accession>A0ABV3CRB7</accession>
<dbReference type="EMBL" id="JBEZAM010000005">
    <property type="protein sequence ID" value="MEU7292745.1"/>
    <property type="molecule type" value="Genomic_DNA"/>
</dbReference>
<proteinExistence type="predicted"/>
<evidence type="ECO:0000313" key="1">
    <source>
        <dbReference type="EMBL" id="MEU7292745.1"/>
    </source>
</evidence>
<comment type="caution">
    <text evidence="1">The sequence shown here is derived from an EMBL/GenBank/DDBJ whole genome shotgun (WGS) entry which is preliminary data.</text>
</comment>
<sequence length="115" mass="12137">MTGNGEFHISNMRDFYNASGDGAVGRIENNQQGEQDPQAVYEAVIRAIETLRSQVSVEDREVLDASLETIRQGDDAPPGAFRRALGTVSGVAALVGEVGVPAAEAVRRVLALLAG</sequence>
<reference evidence="1 2" key="1">
    <citation type="submission" date="2024-06" db="EMBL/GenBank/DDBJ databases">
        <title>The Natural Products Discovery Center: Release of the First 8490 Sequenced Strains for Exploring Actinobacteria Biosynthetic Diversity.</title>
        <authorList>
            <person name="Kalkreuter E."/>
            <person name="Kautsar S.A."/>
            <person name="Yang D."/>
            <person name="Bader C.D."/>
            <person name="Teijaro C.N."/>
            <person name="Fluegel L."/>
            <person name="Davis C.M."/>
            <person name="Simpson J.R."/>
            <person name="Lauterbach L."/>
            <person name="Steele A.D."/>
            <person name="Gui C."/>
            <person name="Meng S."/>
            <person name="Li G."/>
            <person name="Viehrig K."/>
            <person name="Ye F."/>
            <person name="Su P."/>
            <person name="Kiefer A.F."/>
            <person name="Nichols A."/>
            <person name="Cepeda A.J."/>
            <person name="Yan W."/>
            <person name="Fan B."/>
            <person name="Jiang Y."/>
            <person name="Adhikari A."/>
            <person name="Zheng C.-J."/>
            <person name="Schuster L."/>
            <person name="Cowan T.M."/>
            <person name="Smanski M.J."/>
            <person name="Chevrette M.G."/>
            <person name="De Carvalho L.P.S."/>
            <person name="Shen B."/>
        </authorList>
    </citation>
    <scope>NUCLEOTIDE SEQUENCE [LARGE SCALE GENOMIC DNA]</scope>
    <source>
        <strain evidence="1 2">NPDC045705</strain>
    </source>
</reference>
<dbReference type="Proteomes" id="UP001551210">
    <property type="component" value="Unassembled WGS sequence"/>
</dbReference>
<dbReference type="RefSeq" id="WP_359205225.1">
    <property type="nucleotide sequence ID" value="NZ_JBEZAM010000005.1"/>
</dbReference>
<gene>
    <name evidence="1" type="ORF">AB0A76_05980</name>
</gene>
<keyword evidence="2" id="KW-1185">Reference proteome</keyword>
<protein>
    <submittedName>
        <fullName evidence="1">Uncharacterized protein</fullName>
    </submittedName>
</protein>
<evidence type="ECO:0000313" key="2">
    <source>
        <dbReference type="Proteomes" id="UP001551210"/>
    </source>
</evidence>